<evidence type="ECO:0000256" key="3">
    <source>
        <dbReference type="ARBA" id="ARBA00022448"/>
    </source>
</evidence>
<keyword evidence="6 11" id="KW-0798">TonB box</keyword>
<evidence type="ECO:0000313" key="16">
    <source>
        <dbReference type="EMBL" id="TFW22421.1"/>
    </source>
</evidence>
<evidence type="ECO:0000256" key="9">
    <source>
        <dbReference type="ARBA" id="ARBA00023237"/>
    </source>
</evidence>
<keyword evidence="9 10" id="KW-0998">Cell outer membrane</keyword>
<evidence type="ECO:0000256" key="7">
    <source>
        <dbReference type="ARBA" id="ARBA00023136"/>
    </source>
</evidence>
<evidence type="ECO:0000256" key="5">
    <source>
        <dbReference type="ARBA" id="ARBA00022692"/>
    </source>
</evidence>
<evidence type="ECO:0000256" key="8">
    <source>
        <dbReference type="ARBA" id="ARBA00023170"/>
    </source>
</evidence>
<keyword evidence="17" id="KW-1185">Reference proteome</keyword>
<dbReference type="InterPro" id="IPR000531">
    <property type="entry name" value="Beta-barrel_TonB"/>
</dbReference>
<evidence type="ECO:0000256" key="1">
    <source>
        <dbReference type="ARBA" id="ARBA00004571"/>
    </source>
</evidence>
<keyword evidence="7 10" id="KW-0472">Membrane</keyword>
<feature type="region of interest" description="Disordered" evidence="12">
    <location>
        <begin position="17"/>
        <end position="56"/>
    </location>
</feature>
<dbReference type="SUPFAM" id="SSF56935">
    <property type="entry name" value="Porins"/>
    <property type="match status" value="1"/>
</dbReference>
<keyword evidence="5 10" id="KW-0812">Transmembrane</keyword>
<gene>
    <name evidence="16" type="ORF">E4L96_07775</name>
</gene>
<dbReference type="Proteomes" id="UP000298438">
    <property type="component" value="Unassembled WGS sequence"/>
</dbReference>
<evidence type="ECO:0000256" key="4">
    <source>
        <dbReference type="ARBA" id="ARBA00022452"/>
    </source>
</evidence>
<dbReference type="Gene3D" id="2.170.130.10">
    <property type="entry name" value="TonB-dependent receptor, plug domain"/>
    <property type="match status" value="1"/>
</dbReference>
<dbReference type="PANTHER" id="PTHR40980">
    <property type="entry name" value="PLUG DOMAIN-CONTAINING PROTEIN"/>
    <property type="match status" value="1"/>
</dbReference>
<keyword evidence="8 16" id="KW-0675">Receptor</keyword>
<dbReference type="OrthoDB" id="8671598at2"/>
<comment type="caution">
    <text evidence="16">The sequence shown here is derived from an EMBL/GenBank/DDBJ whole genome shotgun (WGS) entry which is preliminary data.</text>
</comment>
<dbReference type="Gene3D" id="2.40.170.20">
    <property type="entry name" value="TonB-dependent receptor, beta-barrel domain"/>
    <property type="match status" value="1"/>
</dbReference>
<evidence type="ECO:0000256" key="13">
    <source>
        <dbReference type="SAM" id="SignalP"/>
    </source>
</evidence>
<feature type="signal peptide" evidence="13">
    <location>
        <begin position="1"/>
        <end position="19"/>
    </location>
</feature>
<dbReference type="AlphaFoldDB" id="A0A4Y9SFK1"/>
<feature type="domain" description="TonB-dependent receptor-like beta-barrel" evidence="14">
    <location>
        <begin position="258"/>
        <end position="683"/>
    </location>
</feature>
<keyword evidence="3 10" id="KW-0813">Transport</keyword>
<protein>
    <submittedName>
        <fullName evidence="16">TonB-dependent receptor</fullName>
    </submittedName>
</protein>
<dbReference type="PROSITE" id="PS52016">
    <property type="entry name" value="TONB_DEPENDENT_REC_3"/>
    <property type="match status" value="1"/>
</dbReference>
<organism evidence="16 17">
    <name type="scientific">Zemynaea arenosa</name>
    <dbReference type="NCBI Taxonomy" id="2561931"/>
    <lineage>
        <taxon>Bacteria</taxon>
        <taxon>Pseudomonadati</taxon>
        <taxon>Pseudomonadota</taxon>
        <taxon>Betaproteobacteria</taxon>
        <taxon>Burkholderiales</taxon>
        <taxon>Oxalobacteraceae</taxon>
        <taxon>Telluria group</taxon>
        <taxon>Zemynaea</taxon>
    </lineage>
</organism>
<evidence type="ECO:0000313" key="17">
    <source>
        <dbReference type="Proteomes" id="UP000298438"/>
    </source>
</evidence>
<dbReference type="InterPro" id="IPR036942">
    <property type="entry name" value="Beta-barrel_TonB_sf"/>
</dbReference>
<dbReference type="InterPro" id="IPR012910">
    <property type="entry name" value="Plug_dom"/>
</dbReference>
<evidence type="ECO:0000256" key="12">
    <source>
        <dbReference type="SAM" id="MobiDB-lite"/>
    </source>
</evidence>
<feature type="chain" id="PRO_5021333817" evidence="13">
    <location>
        <begin position="20"/>
        <end position="724"/>
    </location>
</feature>
<evidence type="ECO:0000256" key="2">
    <source>
        <dbReference type="ARBA" id="ARBA00009810"/>
    </source>
</evidence>
<accession>A0A4Y9SFK1</accession>
<evidence type="ECO:0000259" key="15">
    <source>
        <dbReference type="Pfam" id="PF07715"/>
    </source>
</evidence>
<comment type="subcellular location">
    <subcellularLocation>
        <location evidence="1 10">Cell outer membrane</location>
        <topology evidence="1 10">Multi-pass membrane protein</topology>
    </subcellularLocation>
</comment>
<feature type="domain" description="TonB-dependent receptor plug" evidence="15">
    <location>
        <begin position="58"/>
        <end position="150"/>
    </location>
</feature>
<evidence type="ECO:0000256" key="6">
    <source>
        <dbReference type="ARBA" id="ARBA00023077"/>
    </source>
</evidence>
<evidence type="ECO:0000256" key="10">
    <source>
        <dbReference type="PROSITE-ProRule" id="PRU01360"/>
    </source>
</evidence>
<proteinExistence type="inferred from homology"/>
<sequence length="724" mass="79050">MRAAAWSLLSLAVAGGATAQEAPSRPADKAGAPATVTPPAPANKVEVKAKAEAYDPRRDDTASKIVVGREELLKYGDPSALDVLKRLPGVTVSRGAVQMRGMAGYTQVLVNGERPPSGFSLDAVAPESIEKIEIVRAATAEYSTQAVAGTINIVLKKLVEKAARSVSVGLGTGDAYRQRRVNFSLADKDGKLSWSVFGGAQRNENSPATEVEEGGADAVGMPDLLRRIHTYGHTVNQGLDLGARLVWSLGDGESLSWQNFVNRSHGGGDSYGRSVTELGTARPYPNVDSLTDYGRLFARSELNWVAKFAGGKLDAKLSAYGSRNDRDAHITGYERPELLTQDRSETIESREHGVTSTGKYSRSLFDKHSAAFGWDAGTSRAATDNLMDERLLVNSVPKRNLIDQTFSAEVTRLALFAQDEWNITPRVSTYVGARWEGVRTHASGTSFDSLASTTSVFSPLFHVLWKLPDTKADQLRFAFTRTYRPPALYSLTPRRSLSVNNSQTTPDYQGNPDLKPELATGLDLTFEHYFGSDGGLLSAGVSTRRIDHYIRNTIQLVGDRWVNAPANIGNATTRGLELEAKFPLKTFFANAPAIDVRANLSRNWSTVDAVPGPHNRLDNQTPVSFKAALDHKAGRLTTGTSFNFTNGGWVRVSATETSYTSVNREVEVYALWKFDPKLSLRATAYHELNDQTTATGYQDAYGTLYTRSTVGNRSFLRVQLEYKF</sequence>
<dbReference type="Pfam" id="PF07715">
    <property type="entry name" value="Plug"/>
    <property type="match status" value="1"/>
</dbReference>
<dbReference type="EMBL" id="SPVF01000106">
    <property type="protein sequence ID" value="TFW22421.1"/>
    <property type="molecule type" value="Genomic_DNA"/>
</dbReference>
<name>A0A4Y9SFK1_9BURK</name>
<dbReference type="InterPro" id="IPR039426">
    <property type="entry name" value="TonB-dep_rcpt-like"/>
</dbReference>
<evidence type="ECO:0000259" key="14">
    <source>
        <dbReference type="Pfam" id="PF00593"/>
    </source>
</evidence>
<evidence type="ECO:0000256" key="11">
    <source>
        <dbReference type="RuleBase" id="RU003357"/>
    </source>
</evidence>
<keyword evidence="13" id="KW-0732">Signal</keyword>
<dbReference type="Pfam" id="PF00593">
    <property type="entry name" value="TonB_dep_Rec_b-barrel"/>
    <property type="match status" value="1"/>
</dbReference>
<reference evidence="16 17" key="1">
    <citation type="submission" date="2019-03" db="EMBL/GenBank/DDBJ databases">
        <title>Draft Genome Sequence of Massilia arenosa sp. nov., a Novel Massilia Species Isolated from a Sandy-loam Maize Soil.</title>
        <authorList>
            <person name="Raths R."/>
            <person name="Peta V."/>
            <person name="Bucking H."/>
        </authorList>
    </citation>
    <scope>NUCLEOTIDE SEQUENCE [LARGE SCALE GENOMIC DNA]</scope>
    <source>
        <strain evidence="16 17">MC02</strain>
    </source>
</reference>
<keyword evidence="4 10" id="KW-1134">Transmembrane beta strand</keyword>
<dbReference type="InterPro" id="IPR037066">
    <property type="entry name" value="Plug_dom_sf"/>
</dbReference>
<feature type="compositionally biased region" description="Basic and acidic residues" evidence="12">
    <location>
        <begin position="45"/>
        <end position="56"/>
    </location>
</feature>
<dbReference type="RefSeq" id="WP_135206646.1">
    <property type="nucleotide sequence ID" value="NZ_SPVF01000106.1"/>
</dbReference>
<comment type="similarity">
    <text evidence="2 10 11">Belongs to the TonB-dependent receptor family.</text>
</comment>
<dbReference type="GO" id="GO:0009279">
    <property type="term" value="C:cell outer membrane"/>
    <property type="evidence" value="ECO:0007669"/>
    <property type="project" value="UniProtKB-SubCell"/>
</dbReference>
<dbReference type="PANTHER" id="PTHR40980:SF4">
    <property type="entry name" value="TONB-DEPENDENT RECEPTOR-LIKE BETA-BARREL DOMAIN-CONTAINING PROTEIN"/>
    <property type="match status" value="1"/>
</dbReference>